<feature type="transmembrane region" description="Helical" evidence="2">
    <location>
        <begin position="442"/>
        <end position="466"/>
    </location>
</feature>
<keyword evidence="2" id="KW-1133">Transmembrane helix</keyword>
<keyword evidence="4" id="KW-1185">Reference proteome</keyword>
<dbReference type="PANTHER" id="PTHR35872:SF2">
    <property type="entry name" value="INTEGRAL MEMBRANE PROTEIN (AFU_ORTHOLOGUE AFUA_5G07110)"/>
    <property type="match status" value="1"/>
</dbReference>
<dbReference type="Pfam" id="PF11204">
    <property type="entry name" value="DUF2985"/>
    <property type="match status" value="1"/>
</dbReference>
<feature type="region of interest" description="Disordered" evidence="1">
    <location>
        <begin position="47"/>
        <end position="158"/>
    </location>
</feature>
<evidence type="ECO:0000313" key="4">
    <source>
        <dbReference type="Proteomes" id="UP000059188"/>
    </source>
</evidence>
<evidence type="ECO:0000256" key="2">
    <source>
        <dbReference type="SAM" id="Phobius"/>
    </source>
</evidence>
<protein>
    <submittedName>
        <fullName evidence="3">Uncharacterized protein</fullName>
    </submittedName>
</protein>
<keyword evidence="2" id="KW-0812">Transmembrane</keyword>
<organism evidence="3 4">
    <name type="scientific">Thanatephorus cucumeris (strain AG1-IB / isolate 7/3/14)</name>
    <name type="common">Lettuce bottom rot fungus</name>
    <name type="synonym">Rhizoctonia solani</name>
    <dbReference type="NCBI Taxonomy" id="1108050"/>
    <lineage>
        <taxon>Eukaryota</taxon>
        <taxon>Fungi</taxon>
        <taxon>Dikarya</taxon>
        <taxon>Basidiomycota</taxon>
        <taxon>Agaricomycotina</taxon>
        <taxon>Agaricomycetes</taxon>
        <taxon>Cantharellales</taxon>
        <taxon>Ceratobasidiaceae</taxon>
        <taxon>Rhizoctonia</taxon>
        <taxon>Rhizoctonia solani AG-1</taxon>
    </lineage>
</organism>
<reference evidence="3 4" key="1">
    <citation type="submission" date="2014-11" db="EMBL/GenBank/DDBJ databases">
        <authorList>
            <person name="Wibberg Daniel"/>
        </authorList>
    </citation>
    <scope>NUCLEOTIDE SEQUENCE [LARGE SCALE GENOMIC DNA]</scope>
    <source>
        <strain evidence="3">Rhizoctonia solani AG1-IB 7/3/14</strain>
    </source>
</reference>
<gene>
    <name evidence="3" type="ORF">RSOLAG1IB_03256</name>
</gene>
<dbReference type="EMBL" id="LN679103">
    <property type="protein sequence ID" value="CEL59323.1"/>
    <property type="molecule type" value="Genomic_DNA"/>
</dbReference>
<feature type="region of interest" description="Disordered" evidence="1">
    <location>
        <begin position="599"/>
        <end position="684"/>
    </location>
</feature>
<evidence type="ECO:0000313" key="3">
    <source>
        <dbReference type="EMBL" id="CEL59323.1"/>
    </source>
</evidence>
<dbReference type="InterPro" id="IPR021369">
    <property type="entry name" value="DUF2985"/>
</dbReference>
<evidence type="ECO:0000256" key="1">
    <source>
        <dbReference type="SAM" id="MobiDB-lite"/>
    </source>
</evidence>
<sequence>MNGLRLVLDRVRDSPHRRQNSIVIEPSSATMPSVRVRRSVADYAALPEGTARSGGRPRRGLTGLFQRTQSPDPIPPTHNEGAQVRPRALTSDSQRAADQGRPASAVHQYCTQGRRATVSRPRQNSRPLAEVAMPASPTNTVGEKERSHGIRPASVVSRGQEGLSLDLVMEPEDMRGAVGSALSLHSRDNLPPGSTLTEPELHHHDDVVEHLSVIDNHISTVSNLSNVSNTIIIPNLPIYNRRPVVTLPTLAEDDGTAEKGKSAKDNLDRHVEDVLTNRRKIKRALTGFWDYIKTPMGFISFVYGFLCAFWGAAIVIFLVKIINLHNEDRQGFWVEISSQIENALFTVTGIGLIPWRVIDTYRIAKIWHYRQVTRRLRRNAKLPALIDGNDLPDPVYNPNYVHVLSDKQQEDLHYQQQKFMASQTWYRPHETETHKAFPIKTALFICLFIDFNSVFQCMLCGCMWGLNRFERPAWTTGTLIPASFLCGIAAGVLIWRGGNQTKKVKEVEQRLREALDMESQGVGIAGYTSAHDQPTGEEFAVITRPGEPIGSSSDTPVNPSGVGGSVGTAGSVGNAALNAVRTPIGHLANRDPAVSVPAAPQPVVSGVSPHPGLVEREPRATSVRSLGSEDGTMEGSGKMSESVNSLGKPRQGENPSENGGGTSTAPVTPVVGADKLPLLNQEKR</sequence>
<dbReference type="OrthoDB" id="3365211at2759"/>
<accession>A0A0B7FSX0</accession>
<dbReference type="PANTHER" id="PTHR35872">
    <property type="entry name" value="INTEGRAL MEMBRANE PROTEIN (AFU_ORTHOLOGUE AFUA_5G07110)"/>
    <property type="match status" value="1"/>
</dbReference>
<proteinExistence type="predicted"/>
<keyword evidence="2" id="KW-0472">Membrane</keyword>
<dbReference type="AlphaFoldDB" id="A0A0B7FSX0"/>
<feature type="compositionally biased region" description="Low complexity" evidence="1">
    <location>
        <begin position="599"/>
        <end position="609"/>
    </location>
</feature>
<dbReference type="STRING" id="1108050.A0A0B7FSX0"/>
<feature type="transmembrane region" description="Helical" evidence="2">
    <location>
        <begin position="298"/>
        <end position="319"/>
    </location>
</feature>
<name>A0A0B7FSX0_THACB</name>
<feature type="transmembrane region" description="Helical" evidence="2">
    <location>
        <begin position="472"/>
        <end position="495"/>
    </location>
</feature>
<dbReference type="Proteomes" id="UP000059188">
    <property type="component" value="Unassembled WGS sequence"/>
</dbReference>